<gene>
    <name evidence="2" type="ORF">CCO03_13760</name>
</gene>
<dbReference type="OrthoDB" id="8678477at2"/>
<dbReference type="Gene3D" id="3.40.190.150">
    <property type="entry name" value="Bordetella uptake gene, domain 1"/>
    <property type="match status" value="1"/>
</dbReference>
<sequence length="321" mass="33613">MQRRHFLGGLASVGLATAAHAGPYPDRSVRLICPYAAGGGPDLLCRELAPLLGGALKQSVYVENKVGAGGVLAAQYLVGQPADGYTLMLATNAHLIQKLLQPKLRFALGDFAPVGLLSTSCAVLMVAKSSPWQTVADLVNAARREPGKLNFGSGGIGTPAHIAGETLGVLGGMKAVHVPLTGSVEIPLSLMRGDTQFAFPNLGTAQQALKTGKLRALAVTSAKRVAVLPEVPTLVEALKSDQAVLEAWSGIWVHAKTPPDIVARLHTALNHAAVQPRMAEYARLTGSDLATSPSPQDFTRFVQTENTKMAEIIALSQAHTS</sequence>
<dbReference type="PANTHER" id="PTHR42928:SF5">
    <property type="entry name" value="BLR1237 PROTEIN"/>
    <property type="match status" value="1"/>
</dbReference>
<dbReference type="KEGG" id="cser:CCO03_13760"/>
<comment type="similarity">
    <text evidence="1">Belongs to the UPF0065 (bug) family.</text>
</comment>
<name>A0A1Y0EPV0_9BURK</name>
<accession>A0A1Y0EPV0</accession>
<dbReference type="Proteomes" id="UP000196138">
    <property type="component" value="Chromosome"/>
</dbReference>
<reference evidence="2 3" key="1">
    <citation type="submission" date="2017-05" db="EMBL/GenBank/DDBJ databases">
        <authorList>
            <person name="Song R."/>
            <person name="Chenine A.L."/>
            <person name="Ruprecht R.M."/>
        </authorList>
    </citation>
    <scope>NUCLEOTIDE SEQUENCE [LARGE SCALE GENOMIC DNA]</scope>
    <source>
        <strain evidence="2 3">DSM 26136</strain>
    </source>
</reference>
<protein>
    <submittedName>
        <fullName evidence="2">ABC transporter substrate-binding protein</fullName>
    </submittedName>
</protein>
<dbReference type="InterPro" id="IPR005064">
    <property type="entry name" value="BUG"/>
</dbReference>
<dbReference type="RefSeq" id="WP_087281939.1">
    <property type="nucleotide sequence ID" value="NZ_CP021455.1"/>
</dbReference>
<evidence type="ECO:0000313" key="3">
    <source>
        <dbReference type="Proteomes" id="UP000196138"/>
    </source>
</evidence>
<dbReference type="AlphaFoldDB" id="A0A1Y0EPV0"/>
<dbReference type="Gene3D" id="3.40.190.10">
    <property type="entry name" value="Periplasmic binding protein-like II"/>
    <property type="match status" value="1"/>
</dbReference>
<organism evidence="2 3">
    <name type="scientific">Comamonas serinivorans</name>
    <dbReference type="NCBI Taxonomy" id="1082851"/>
    <lineage>
        <taxon>Bacteria</taxon>
        <taxon>Pseudomonadati</taxon>
        <taxon>Pseudomonadota</taxon>
        <taxon>Betaproteobacteria</taxon>
        <taxon>Burkholderiales</taxon>
        <taxon>Comamonadaceae</taxon>
        <taxon>Comamonas</taxon>
    </lineage>
</organism>
<dbReference type="SUPFAM" id="SSF53850">
    <property type="entry name" value="Periplasmic binding protein-like II"/>
    <property type="match status" value="1"/>
</dbReference>
<dbReference type="PANTHER" id="PTHR42928">
    <property type="entry name" value="TRICARBOXYLATE-BINDING PROTEIN"/>
    <property type="match status" value="1"/>
</dbReference>
<dbReference type="EMBL" id="CP021455">
    <property type="protein sequence ID" value="ARU05606.1"/>
    <property type="molecule type" value="Genomic_DNA"/>
</dbReference>
<evidence type="ECO:0000256" key="1">
    <source>
        <dbReference type="ARBA" id="ARBA00006987"/>
    </source>
</evidence>
<dbReference type="PIRSF" id="PIRSF017082">
    <property type="entry name" value="YflP"/>
    <property type="match status" value="1"/>
</dbReference>
<dbReference type="Pfam" id="PF03401">
    <property type="entry name" value="TctC"/>
    <property type="match status" value="1"/>
</dbReference>
<dbReference type="InterPro" id="IPR042100">
    <property type="entry name" value="Bug_dom1"/>
</dbReference>
<evidence type="ECO:0000313" key="2">
    <source>
        <dbReference type="EMBL" id="ARU05606.1"/>
    </source>
</evidence>
<keyword evidence="3" id="KW-1185">Reference proteome</keyword>
<proteinExistence type="inferred from homology"/>